<keyword evidence="3" id="KW-1185">Reference proteome</keyword>
<evidence type="ECO:0000313" key="3">
    <source>
        <dbReference type="Proteomes" id="UP000075809"/>
    </source>
</evidence>
<name>A0A151XIG7_9HYME</name>
<feature type="non-terminal residue" evidence="2">
    <location>
        <position position="1"/>
    </location>
</feature>
<reference evidence="2 3" key="1">
    <citation type="submission" date="2015-09" db="EMBL/GenBank/DDBJ databases">
        <title>Trachymyrmex zeteki WGS genome.</title>
        <authorList>
            <person name="Nygaard S."/>
            <person name="Hu H."/>
            <person name="Boomsma J."/>
            <person name="Zhang G."/>
        </authorList>
    </citation>
    <scope>NUCLEOTIDE SEQUENCE [LARGE SCALE GENOMIC DNA]</scope>
    <source>
        <strain evidence="2">Tzet28-1</strain>
        <tissue evidence="2">Whole body</tissue>
    </source>
</reference>
<evidence type="ECO:0000313" key="2">
    <source>
        <dbReference type="EMBL" id="KYQ60137.1"/>
    </source>
</evidence>
<evidence type="ECO:0000256" key="1">
    <source>
        <dbReference type="SAM" id="MobiDB-lite"/>
    </source>
</evidence>
<proteinExistence type="predicted"/>
<dbReference type="Proteomes" id="UP000075809">
    <property type="component" value="Unassembled WGS sequence"/>
</dbReference>
<protein>
    <submittedName>
        <fullName evidence="2">Uncharacterized protein</fullName>
    </submittedName>
</protein>
<dbReference type="EMBL" id="KQ982080">
    <property type="protein sequence ID" value="KYQ60137.1"/>
    <property type="molecule type" value="Genomic_DNA"/>
</dbReference>
<accession>A0A151XIG7</accession>
<dbReference type="AlphaFoldDB" id="A0A151XIG7"/>
<organism evidence="2 3">
    <name type="scientific">Mycetomoellerius zeteki</name>
    <dbReference type="NCBI Taxonomy" id="64791"/>
    <lineage>
        <taxon>Eukaryota</taxon>
        <taxon>Metazoa</taxon>
        <taxon>Ecdysozoa</taxon>
        <taxon>Arthropoda</taxon>
        <taxon>Hexapoda</taxon>
        <taxon>Insecta</taxon>
        <taxon>Pterygota</taxon>
        <taxon>Neoptera</taxon>
        <taxon>Endopterygota</taxon>
        <taxon>Hymenoptera</taxon>
        <taxon>Apocrita</taxon>
        <taxon>Aculeata</taxon>
        <taxon>Formicoidea</taxon>
        <taxon>Formicidae</taxon>
        <taxon>Myrmicinae</taxon>
        <taxon>Mycetomoellerius</taxon>
    </lineage>
</organism>
<gene>
    <name evidence="2" type="ORF">ALC60_00543</name>
</gene>
<feature type="region of interest" description="Disordered" evidence="1">
    <location>
        <begin position="1"/>
        <end position="32"/>
    </location>
</feature>
<sequence length="104" mass="11484">VRARLNFRRSFEDSSTSSSLRVPAVCPTPTSSSPSFRYEIVCISAVIPEMAETENSKCRKSGDSEIQGAVQLGHPRMRRSYLLFLPFSKDGTVGNSRIRKDAAS</sequence>